<evidence type="ECO:0000313" key="2">
    <source>
        <dbReference type="EMBL" id="MEF3367910.1"/>
    </source>
</evidence>
<dbReference type="Pfam" id="PF08299">
    <property type="entry name" value="Bac_DnaA_C"/>
    <property type="match status" value="1"/>
</dbReference>
<evidence type="ECO:0000313" key="3">
    <source>
        <dbReference type="Proteomes" id="UP001350748"/>
    </source>
</evidence>
<comment type="caution">
    <text evidence="2">The sequence shown here is derived from an EMBL/GenBank/DDBJ whole genome shotgun (WGS) entry which is preliminary data.</text>
</comment>
<dbReference type="Gene3D" id="1.10.1750.10">
    <property type="match status" value="1"/>
</dbReference>
<sequence>MFVDSALQPDLDSSLCAAAAAAARGAPFTEVISPRRSSRPVARARQFAVYLRHVALGATLSACARAFARDRATMRHACARIEDRRDDPRFDACVRHLEAALAAQRETIRTLVGEERAQ</sequence>
<evidence type="ECO:0000259" key="1">
    <source>
        <dbReference type="SMART" id="SM00760"/>
    </source>
</evidence>
<dbReference type="InterPro" id="IPR013159">
    <property type="entry name" value="DnaA_C"/>
</dbReference>
<accession>A0ABU7XL61</accession>
<keyword evidence="3" id="KW-1185">Reference proteome</keyword>
<dbReference type="SMART" id="SM00760">
    <property type="entry name" value="Bac_DnaA_C"/>
    <property type="match status" value="1"/>
</dbReference>
<dbReference type="CDD" id="cd06571">
    <property type="entry name" value="Bac_DnaA_C"/>
    <property type="match status" value="1"/>
</dbReference>
<reference evidence="2 3" key="1">
    <citation type="submission" date="2024-02" db="EMBL/GenBank/DDBJ databases">
        <authorList>
            <person name="Grouzdev D."/>
        </authorList>
    </citation>
    <scope>NUCLEOTIDE SEQUENCE [LARGE SCALE GENOMIC DNA]</scope>
    <source>
        <strain evidence="2 3">9N</strain>
    </source>
</reference>
<feature type="domain" description="Chromosomal replication initiator DnaA C-terminal" evidence="1">
    <location>
        <begin position="12"/>
        <end position="81"/>
    </location>
</feature>
<dbReference type="SUPFAM" id="SSF48295">
    <property type="entry name" value="TrpR-like"/>
    <property type="match status" value="1"/>
</dbReference>
<organism evidence="2 3">
    <name type="scientific">Methylocystis borbori</name>
    <dbReference type="NCBI Taxonomy" id="3118750"/>
    <lineage>
        <taxon>Bacteria</taxon>
        <taxon>Pseudomonadati</taxon>
        <taxon>Pseudomonadota</taxon>
        <taxon>Alphaproteobacteria</taxon>
        <taxon>Hyphomicrobiales</taxon>
        <taxon>Methylocystaceae</taxon>
        <taxon>Methylocystis</taxon>
    </lineage>
</organism>
<dbReference type="InterPro" id="IPR010921">
    <property type="entry name" value="Trp_repressor/repl_initiator"/>
</dbReference>
<dbReference type="RefSeq" id="WP_332082944.1">
    <property type="nucleotide sequence ID" value="NZ_JAZHYN010000065.1"/>
</dbReference>
<name>A0ABU7XL61_9HYPH</name>
<dbReference type="EMBL" id="JAZHYN010000065">
    <property type="protein sequence ID" value="MEF3367910.1"/>
    <property type="molecule type" value="Genomic_DNA"/>
</dbReference>
<protein>
    <submittedName>
        <fullName evidence="2">Helix-turn-helix domain-containing protein</fullName>
    </submittedName>
</protein>
<dbReference type="Proteomes" id="UP001350748">
    <property type="component" value="Unassembled WGS sequence"/>
</dbReference>
<proteinExistence type="predicted"/>
<gene>
    <name evidence="2" type="ORF">V3H18_15355</name>
</gene>